<reference evidence="9" key="1">
    <citation type="journal article" date="2020" name="J Insects Food Feed">
        <title>The yellow mealworm (Tenebrio molitor) genome: a resource for the emerging insects as food and feed industry.</title>
        <authorList>
            <person name="Eriksson T."/>
            <person name="Andere A."/>
            <person name="Kelstrup H."/>
            <person name="Emery V."/>
            <person name="Picard C."/>
        </authorList>
    </citation>
    <scope>NUCLEOTIDE SEQUENCE</scope>
    <source>
        <strain evidence="9">Stoneville</strain>
        <tissue evidence="9">Whole head</tissue>
    </source>
</reference>
<keyword evidence="1 5" id="KW-0245">EGF-like domain</keyword>
<feature type="disulfide bond" evidence="5">
    <location>
        <begin position="294"/>
        <end position="303"/>
    </location>
</feature>
<dbReference type="InterPro" id="IPR011489">
    <property type="entry name" value="EMI_domain"/>
</dbReference>
<evidence type="ECO:0000313" key="10">
    <source>
        <dbReference type="Proteomes" id="UP000719412"/>
    </source>
</evidence>
<proteinExistence type="predicted"/>
<evidence type="ECO:0000259" key="8">
    <source>
        <dbReference type="PROSITE" id="PS51041"/>
    </source>
</evidence>
<dbReference type="Proteomes" id="UP000719412">
    <property type="component" value="Unassembled WGS sequence"/>
</dbReference>
<evidence type="ECO:0000256" key="4">
    <source>
        <dbReference type="ARBA" id="ARBA00023157"/>
    </source>
</evidence>
<name>A0A8J6H8J0_TENMO</name>
<dbReference type="PANTHER" id="PTHR24043">
    <property type="entry name" value="SCAVENGER RECEPTOR CLASS F"/>
    <property type="match status" value="1"/>
</dbReference>
<comment type="caution">
    <text evidence="9">The sequence shown here is derived from an EMBL/GenBank/DDBJ whole genome shotgun (WGS) entry which is preliminary data.</text>
</comment>
<evidence type="ECO:0000256" key="5">
    <source>
        <dbReference type="PROSITE-ProRule" id="PRU00076"/>
    </source>
</evidence>
<dbReference type="Gene3D" id="2.10.25.10">
    <property type="entry name" value="Laminin"/>
    <property type="match status" value="1"/>
</dbReference>
<dbReference type="GO" id="GO:0005044">
    <property type="term" value="F:scavenger receptor activity"/>
    <property type="evidence" value="ECO:0007669"/>
    <property type="project" value="InterPro"/>
</dbReference>
<feature type="domain" description="EGF-like" evidence="7">
    <location>
        <begin position="317"/>
        <end position="347"/>
    </location>
</feature>
<dbReference type="PROSITE" id="PS01186">
    <property type="entry name" value="EGF_2"/>
    <property type="match status" value="2"/>
</dbReference>
<dbReference type="PROSITE" id="PS00022">
    <property type="entry name" value="EGF_1"/>
    <property type="match status" value="4"/>
</dbReference>
<dbReference type="Pfam" id="PF00053">
    <property type="entry name" value="EGF_laminin"/>
    <property type="match status" value="1"/>
</dbReference>
<dbReference type="PRINTS" id="PR00011">
    <property type="entry name" value="EGFLAMININ"/>
</dbReference>
<evidence type="ECO:0000313" key="9">
    <source>
        <dbReference type="EMBL" id="KAH0809968.1"/>
    </source>
</evidence>
<keyword evidence="4 5" id="KW-1015">Disulfide bond</keyword>
<dbReference type="PROSITE" id="PS51041">
    <property type="entry name" value="EMI"/>
    <property type="match status" value="1"/>
</dbReference>
<dbReference type="AlphaFoldDB" id="A0A8J6H8J0"/>
<dbReference type="EMBL" id="JABDTM020027798">
    <property type="protein sequence ID" value="KAH0809968.1"/>
    <property type="molecule type" value="Genomic_DNA"/>
</dbReference>
<keyword evidence="3" id="KW-0677">Repeat</keyword>
<dbReference type="SMART" id="SM00181">
    <property type="entry name" value="EGF"/>
    <property type="match status" value="4"/>
</dbReference>
<dbReference type="GO" id="GO:0048731">
    <property type="term" value="P:system development"/>
    <property type="evidence" value="ECO:0007669"/>
    <property type="project" value="UniProtKB-ARBA"/>
</dbReference>
<dbReference type="CDD" id="cd00055">
    <property type="entry name" value="EGF_Lam"/>
    <property type="match status" value="2"/>
</dbReference>
<dbReference type="PROSITE" id="PS50026">
    <property type="entry name" value="EGF_3"/>
    <property type="match status" value="3"/>
</dbReference>
<dbReference type="Pfam" id="PF07974">
    <property type="entry name" value="EGF_2"/>
    <property type="match status" value="1"/>
</dbReference>
<feature type="domain" description="EGF-like" evidence="7">
    <location>
        <begin position="269"/>
        <end position="304"/>
    </location>
</feature>
<dbReference type="GO" id="GO:0048513">
    <property type="term" value="P:animal organ development"/>
    <property type="evidence" value="ECO:0007669"/>
    <property type="project" value="UniProtKB-ARBA"/>
</dbReference>
<dbReference type="Gene3D" id="2.170.300.10">
    <property type="entry name" value="Tie2 ligand-binding domain superfamily"/>
    <property type="match status" value="1"/>
</dbReference>
<dbReference type="InterPro" id="IPR042635">
    <property type="entry name" value="MEGF10/SREC1/2-like"/>
</dbReference>
<dbReference type="PANTHER" id="PTHR24043:SF8">
    <property type="entry name" value="EGF-LIKE DOMAIN-CONTAINING PROTEIN"/>
    <property type="match status" value="1"/>
</dbReference>
<evidence type="ECO:0000259" key="7">
    <source>
        <dbReference type="PROSITE" id="PS50026"/>
    </source>
</evidence>
<reference evidence="9" key="2">
    <citation type="submission" date="2021-08" db="EMBL/GenBank/DDBJ databases">
        <authorList>
            <person name="Eriksson T."/>
        </authorList>
    </citation>
    <scope>NUCLEOTIDE SEQUENCE</scope>
    <source>
        <strain evidence="9">Stoneville</strain>
        <tissue evidence="9">Whole head</tissue>
    </source>
</reference>
<evidence type="ECO:0000256" key="1">
    <source>
        <dbReference type="ARBA" id="ARBA00022536"/>
    </source>
</evidence>
<sequence length="373" mass="40582">MLQFLLLFLFFTSTLALLEGPNVCTTQESYTTTVRVSEQQPYQVREYVWCLNFPPRCSKYKIKFKTVYKTQNLVKFRPVDECCKGYTRSNSEDRCIPVCSKDCVHGTCVAPDQCLCETGYGGPYCDIYILMLQPAPRDYGVESAKIAASVKTTPLAIRITEPAVAHAVGSVLAAKRNATKATTAKTAANNVGVCTVIATTCLVNVVAVQVGRDHCKCNDPCPVGKHGSECKSECRCQNSGTCDPETGKCFCEPGWTGPVCANRCPFGFWGEKCSQPCGCYNGASCHHVTGKCECQPGFMGEKCLDICAEGQYGLNCSETCACKNGAKCSNINGNCTCSLGWRGKLCDERACPDGVWGPQCKKTCECNRDNTEM</sequence>
<feature type="domain" description="EMI" evidence="8">
    <location>
        <begin position="20"/>
        <end position="97"/>
    </location>
</feature>
<feature type="chain" id="PRO_5035206549" description="Multiple epidermal growth factor-like domains protein 10" evidence="6">
    <location>
        <begin position="17"/>
        <end position="373"/>
    </location>
</feature>
<dbReference type="InterPro" id="IPR013111">
    <property type="entry name" value="EGF_extracell"/>
</dbReference>
<feature type="disulfide bond" evidence="5">
    <location>
        <begin position="337"/>
        <end position="346"/>
    </location>
</feature>
<protein>
    <recommendedName>
        <fullName evidence="11">Multiple epidermal growth factor-like domains protein 10</fullName>
    </recommendedName>
</protein>
<dbReference type="FunFam" id="2.170.300.10:FF:000041">
    <property type="entry name" value="Tyrosine protein kinase receptor tie-1, putative"/>
    <property type="match status" value="1"/>
</dbReference>
<keyword evidence="10" id="KW-1185">Reference proteome</keyword>
<evidence type="ECO:0000256" key="6">
    <source>
        <dbReference type="SAM" id="SignalP"/>
    </source>
</evidence>
<evidence type="ECO:0000256" key="2">
    <source>
        <dbReference type="ARBA" id="ARBA00022729"/>
    </source>
</evidence>
<keyword evidence="2 6" id="KW-0732">Signal</keyword>
<dbReference type="Pfam" id="PF07546">
    <property type="entry name" value="EMI"/>
    <property type="match status" value="1"/>
</dbReference>
<gene>
    <name evidence="9" type="ORF">GEV33_012821</name>
</gene>
<feature type="disulfide bond" evidence="5">
    <location>
        <begin position="251"/>
        <end position="260"/>
    </location>
</feature>
<dbReference type="SMART" id="SM00180">
    <property type="entry name" value="EGF_Lam"/>
    <property type="match status" value="2"/>
</dbReference>
<dbReference type="InterPro" id="IPR002049">
    <property type="entry name" value="LE_dom"/>
</dbReference>
<dbReference type="InterPro" id="IPR000742">
    <property type="entry name" value="EGF"/>
</dbReference>
<comment type="caution">
    <text evidence="5">Lacks conserved residue(s) required for the propagation of feature annotation.</text>
</comment>
<feature type="domain" description="EGF-like" evidence="7">
    <location>
        <begin position="226"/>
        <end position="261"/>
    </location>
</feature>
<evidence type="ECO:0000256" key="3">
    <source>
        <dbReference type="ARBA" id="ARBA00022737"/>
    </source>
</evidence>
<organism evidence="9 10">
    <name type="scientific">Tenebrio molitor</name>
    <name type="common">Yellow mealworm beetle</name>
    <dbReference type="NCBI Taxonomy" id="7067"/>
    <lineage>
        <taxon>Eukaryota</taxon>
        <taxon>Metazoa</taxon>
        <taxon>Ecdysozoa</taxon>
        <taxon>Arthropoda</taxon>
        <taxon>Hexapoda</taxon>
        <taxon>Insecta</taxon>
        <taxon>Pterygota</taxon>
        <taxon>Neoptera</taxon>
        <taxon>Endopterygota</taxon>
        <taxon>Coleoptera</taxon>
        <taxon>Polyphaga</taxon>
        <taxon>Cucujiformia</taxon>
        <taxon>Tenebrionidae</taxon>
        <taxon>Tenebrio</taxon>
    </lineage>
</organism>
<accession>A0A8J6H8J0</accession>
<dbReference type="Pfam" id="PF21700">
    <property type="entry name" value="EGF_DL_JAG"/>
    <property type="match status" value="1"/>
</dbReference>
<evidence type="ECO:0008006" key="11">
    <source>
        <dbReference type="Google" id="ProtNLM"/>
    </source>
</evidence>
<feature type="signal peptide" evidence="6">
    <location>
        <begin position="1"/>
        <end position="16"/>
    </location>
</feature>